<reference evidence="2" key="1">
    <citation type="submission" date="2020-02" db="EMBL/GenBank/DDBJ databases">
        <authorList>
            <person name="Meier V. D."/>
        </authorList>
    </citation>
    <scope>NUCLEOTIDE SEQUENCE</scope>
    <source>
        <strain evidence="2">AVDCRST_MAG77</strain>
    </source>
</reference>
<keyword evidence="1" id="KW-0812">Transmembrane</keyword>
<gene>
    <name evidence="2" type="ORF">AVDCRST_MAG77-5742</name>
</gene>
<dbReference type="InterPro" id="IPR003744">
    <property type="entry name" value="YhhQ"/>
</dbReference>
<name>A0A6J4KCH4_9CHLR</name>
<accession>A0A6J4KCH4</accession>
<evidence type="ECO:0000313" key="2">
    <source>
        <dbReference type="EMBL" id="CAA9302057.1"/>
    </source>
</evidence>
<sequence>MNQRPFGVLALLCYVATIFAANWSLAHLGSCSGQGPCTVPVWPGIVAPSGVLWAGLAFTLRDLVQDSLGRVATVVAIAAGAVLSALVSPQFAVASGTAFLLSELADFAIYTPLRARNWLAAVFASNIVGLVADSALFLLLAFGSLDFLAGQVIGKTWMTLLAVALLWFARQRRVARPASHPV</sequence>
<organism evidence="2">
    <name type="scientific">uncultured Chloroflexota bacterium</name>
    <dbReference type="NCBI Taxonomy" id="166587"/>
    <lineage>
        <taxon>Bacteria</taxon>
        <taxon>Bacillati</taxon>
        <taxon>Chloroflexota</taxon>
        <taxon>environmental samples</taxon>
    </lineage>
</organism>
<feature type="transmembrane region" description="Helical" evidence="1">
    <location>
        <begin position="67"/>
        <end position="86"/>
    </location>
</feature>
<dbReference type="AlphaFoldDB" id="A0A6J4KCH4"/>
<keyword evidence="1" id="KW-0472">Membrane</keyword>
<feature type="transmembrane region" description="Helical" evidence="1">
    <location>
        <begin position="118"/>
        <end position="142"/>
    </location>
</feature>
<evidence type="ECO:0008006" key="3">
    <source>
        <dbReference type="Google" id="ProtNLM"/>
    </source>
</evidence>
<dbReference type="Pfam" id="PF02592">
    <property type="entry name" value="Vut_1"/>
    <property type="match status" value="1"/>
</dbReference>
<feature type="transmembrane region" description="Helical" evidence="1">
    <location>
        <begin position="92"/>
        <end position="111"/>
    </location>
</feature>
<feature type="transmembrane region" description="Helical" evidence="1">
    <location>
        <begin position="148"/>
        <end position="169"/>
    </location>
</feature>
<feature type="transmembrane region" description="Helical" evidence="1">
    <location>
        <begin position="41"/>
        <end position="60"/>
    </location>
</feature>
<protein>
    <recommendedName>
        <fullName evidence="3">PreQ0 transporter YhhQ</fullName>
    </recommendedName>
</protein>
<proteinExistence type="predicted"/>
<keyword evidence="1" id="KW-1133">Transmembrane helix</keyword>
<evidence type="ECO:0000256" key="1">
    <source>
        <dbReference type="SAM" id="Phobius"/>
    </source>
</evidence>
<dbReference type="EMBL" id="CADCTC010000298">
    <property type="protein sequence ID" value="CAA9302057.1"/>
    <property type="molecule type" value="Genomic_DNA"/>
</dbReference>